<proteinExistence type="predicted"/>
<sequence length="156" mass="18180">MDDNTRQEILDFHNKKREEIAKGYVTGFNGAKNMYKLRWSCKMERHAKKFIQFCDSKINVSEAYGYFKLDIPVGNRGPYTPYFKLVLEKLWESANKHRLGKDNKYSGDGKLYHVVNVSKASFVFQRAYSGGNIFNTPTILADRIFCISQPYNEQLK</sequence>
<organism evidence="2 3">
    <name type="scientific">Ancylostoma ceylanicum</name>
    <dbReference type="NCBI Taxonomy" id="53326"/>
    <lineage>
        <taxon>Eukaryota</taxon>
        <taxon>Metazoa</taxon>
        <taxon>Ecdysozoa</taxon>
        <taxon>Nematoda</taxon>
        <taxon>Chromadorea</taxon>
        <taxon>Rhabditida</taxon>
        <taxon>Rhabditina</taxon>
        <taxon>Rhabditomorpha</taxon>
        <taxon>Strongyloidea</taxon>
        <taxon>Ancylostomatidae</taxon>
        <taxon>Ancylostomatinae</taxon>
        <taxon>Ancylostoma</taxon>
    </lineage>
</organism>
<protein>
    <recommendedName>
        <fullName evidence="1">SCP domain-containing protein</fullName>
    </recommendedName>
</protein>
<dbReference type="STRING" id="53326.A0A016UAP8"/>
<dbReference type="InterPro" id="IPR014044">
    <property type="entry name" value="CAP_dom"/>
</dbReference>
<dbReference type="Pfam" id="PF00188">
    <property type="entry name" value="CAP"/>
    <property type="match status" value="1"/>
</dbReference>
<dbReference type="SUPFAM" id="SSF55797">
    <property type="entry name" value="PR-1-like"/>
    <property type="match status" value="1"/>
</dbReference>
<accession>A0A016UAP8</accession>
<comment type="caution">
    <text evidence="2">The sequence shown here is derived from an EMBL/GenBank/DDBJ whole genome shotgun (WGS) entry which is preliminary data.</text>
</comment>
<evidence type="ECO:0000259" key="1">
    <source>
        <dbReference type="SMART" id="SM00198"/>
    </source>
</evidence>
<keyword evidence="3" id="KW-1185">Reference proteome</keyword>
<dbReference type="Gene3D" id="3.40.33.10">
    <property type="entry name" value="CAP"/>
    <property type="match status" value="1"/>
</dbReference>
<dbReference type="EMBL" id="JARK01001386">
    <property type="protein sequence ID" value="EYC11658.1"/>
    <property type="molecule type" value="Genomic_DNA"/>
</dbReference>
<name>A0A016UAP8_9BILA</name>
<dbReference type="InterPro" id="IPR035940">
    <property type="entry name" value="CAP_sf"/>
</dbReference>
<gene>
    <name evidence="2" type="primary">Acey_s0050.g2030</name>
    <name evidence="2" type="ORF">Y032_0050g2030</name>
</gene>
<dbReference type="AlphaFoldDB" id="A0A016UAP8"/>
<dbReference type="Proteomes" id="UP000024635">
    <property type="component" value="Unassembled WGS sequence"/>
</dbReference>
<feature type="domain" description="SCP" evidence="1">
    <location>
        <begin position="4"/>
        <end position="135"/>
    </location>
</feature>
<evidence type="ECO:0000313" key="2">
    <source>
        <dbReference type="EMBL" id="EYC11658.1"/>
    </source>
</evidence>
<dbReference type="OrthoDB" id="5813317at2759"/>
<reference evidence="3" key="1">
    <citation type="journal article" date="2015" name="Nat. Genet.">
        <title>The genome and transcriptome of the zoonotic hookworm Ancylostoma ceylanicum identify infection-specific gene families.</title>
        <authorList>
            <person name="Schwarz E.M."/>
            <person name="Hu Y."/>
            <person name="Antoshechkin I."/>
            <person name="Miller M.M."/>
            <person name="Sternberg P.W."/>
            <person name="Aroian R.V."/>
        </authorList>
    </citation>
    <scope>NUCLEOTIDE SEQUENCE</scope>
    <source>
        <strain evidence="3">HY135</strain>
    </source>
</reference>
<dbReference type="CDD" id="cd05380">
    <property type="entry name" value="CAP_euk"/>
    <property type="match status" value="1"/>
</dbReference>
<dbReference type="SMART" id="SM00198">
    <property type="entry name" value="SCP"/>
    <property type="match status" value="1"/>
</dbReference>
<evidence type="ECO:0000313" key="3">
    <source>
        <dbReference type="Proteomes" id="UP000024635"/>
    </source>
</evidence>